<name>A0ABW8CJ67_9ACTN</name>
<evidence type="ECO:0000256" key="1">
    <source>
        <dbReference type="SAM" id="MobiDB-lite"/>
    </source>
</evidence>
<comment type="caution">
    <text evidence="2">The sequence shown here is derived from an EMBL/GenBank/DDBJ whole genome shotgun (WGS) entry which is preliminary data.</text>
</comment>
<gene>
    <name evidence="2" type="ORF">ACIGXA_38925</name>
</gene>
<keyword evidence="3" id="KW-1185">Reference proteome</keyword>
<evidence type="ECO:0000313" key="3">
    <source>
        <dbReference type="Proteomes" id="UP001614394"/>
    </source>
</evidence>
<protein>
    <submittedName>
        <fullName evidence="2">Uncharacterized protein</fullName>
    </submittedName>
</protein>
<organism evidence="2 3">
    <name type="scientific">Streptomyces fildesensis</name>
    <dbReference type="NCBI Taxonomy" id="375757"/>
    <lineage>
        <taxon>Bacteria</taxon>
        <taxon>Bacillati</taxon>
        <taxon>Actinomycetota</taxon>
        <taxon>Actinomycetes</taxon>
        <taxon>Kitasatosporales</taxon>
        <taxon>Streptomycetaceae</taxon>
        <taxon>Streptomyces</taxon>
    </lineage>
</organism>
<evidence type="ECO:0000313" key="2">
    <source>
        <dbReference type="EMBL" id="MFI9106493.1"/>
    </source>
</evidence>
<sequence>MTRDEFDKVIAEAAARIRRTAFPAPTCPEEREHAVPPQHAEYGGSAH</sequence>
<dbReference type="Proteomes" id="UP001614394">
    <property type="component" value="Unassembled WGS sequence"/>
</dbReference>
<accession>A0ABW8CJ67</accession>
<dbReference type="RefSeq" id="WP_399658045.1">
    <property type="nucleotide sequence ID" value="NZ_JBITYG010000019.1"/>
</dbReference>
<reference evidence="2 3" key="1">
    <citation type="submission" date="2024-10" db="EMBL/GenBank/DDBJ databases">
        <title>The Natural Products Discovery Center: Release of the First 8490 Sequenced Strains for Exploring Actinobacteria Biosynthetic Diversity.</title>
        <authorList>
            <person name="Kalkreuter E."/>
            <person name="Kautsar S.A."/>
            <person name="Yang D."/>
            <person name="Bader C.D."/>
            <person name="Teijaro C.N."/>
            <person name="Fluegel L."/>
            <person name="Davis C.M."/>
            <person name="Simpson J.R."/>
            <person name="Lauterbach L."/>
            <person name="Steele A.D."/>
            <person name="Gui C."/>
            <person name="Meng S."/>
            <person name="Li G."/>
            <person name="Viehrig K."/>
            <person name="Ye F."/>
            <person name="Su P."/>
            <person name="Kiefer A.F."/>
            <person name="Nichols A."/>
            <person name="Cepeda A.J."/>
            <person name="Yan W."/>
            <person name="Fan B."/>
            <person name="Jiang Y."/>
            <person name="Adhikari A."/>
            <person name="Zheng C.-J."/>
            <person name="Schuster L."/>
            <person name="Cowan T.M."/>
            <person name="Smanski M.J."/>
            <person name="Chevrette M.G."/>
            <person name="De Carvalho L.P.S."/>
            <person name="Shen B."/>
        </authorList>
    </citation>
    <scope>NUCLEOTIDE SEQUENCE [LARGE SCALE GENOMIC DNA]</scope>
    <source>
        <strain evidence="2 3">NPDC053399</strain>
    </source>
</reference>
<feature type="region of interest" description="Disordered" evidence="1">
    <location>
        <begin position="21"/>
        <end position="47"/>
    </location>
</feature>
<dbReference type="EMBL" id="JBITYG010000019">
    <property type="protein sequence ID" value="MFI9106493.1"/>
    <property type="molecule type" value="Genomic_DNA"/>
</dbReference>
<proteinExistence type="predicted"/>